<accession>A0AA95SXC0</accession>
<feature type="signal peptide" evidence="8">
    <location>
        <begin position="1"/>
        <end position="21"/>
    </location>
</feature>
<dbReference type="Gene3D" id="1.10.760.10">
    <property type="entry name" value="Cytochrome c-like domain"/>
    <property type="match status" value="1"/>
</dbReference>
<evidence type="ECO:0000256" key="7">
    <source>
        <dbReference type="SAM" id="MobiDB-lite"/>
    </source>
</evidence>
<evidence type="ECO:0000256" key="2">
    <source>
        <dbReference type="ARBA" id="ARBA00022617"/>
    </source>
</evidence>
<dbReference type="RefSeq" id="WP_285233840.1">
    <property type="nucleotide sequence ID" value="NZ_CP116346.1"/>
</dbReference>
<evidence type="ECO:0000313" key="11">
    <source>
        <dbReference type="Proteomes" id="UP001177769"/>
    </source>
</evidence>
<keyword evidence="8" id="KW-0732">Signal</keyword>
<dbReference type="Proteomes" id="UP001177769">
    <property type="component" value="Chromosome"/>
</dbReference>
<dbReference type="PRINTS" id="PR00606">
    <property type="entry name" value="CYTCHROMECID"/>
</dbReference>
<evidence type="ECO:0000256" key="8">
    <source>
        <dbReference type="SAM" id="SignalP"/>
    </source>
</evidence>
<dbReference type="InterPro" id="IPR036909">
    <property type="entry name" value="Cyt_c-like_dom_sf"/>
</dbReference>
<dbReference type="GO" id="GO:0009055">
    <property type="term" value="F:electron transfer activity"/>
    <property type="evidence" value="ECO:0007669"/>
    <property type="project" value="InterPro"/>
</dbReference>
<dbReference type="Pfam" id="PF00034">
    <property type="entry name" value="Cytochrom_C"/>
    <property type="match status" value="1"/>
</dbReference>
<keyword evidence="2 6" id="KW-0349">Heme</keyword>
<evidence type="ECO:0000256" key="5">
    <source>
        <dbReference type="ARBA" id="ARBA00023004"/>
    </source>
</evidence>
<dbReference type="EMBL" id="CP116346">
    <property type="protein sequence ID" value="WIT12739.1"/>
    <property type="molecule type" value="Genomic_DNA"/>
</dbReference>
<feature type="chain" id="PRO_5041745257" evidence="8">
    <location>
        <begin position="22"/>
        <end position="108"/>
    </location>
</feature>
<feature type="binding site" description="covalent" evidence="6">
    <location>
        <position position="84"/>
    </location>
    <ligand>
        <name>heme c</name>
        <dbReference type="ChEBI" id="CHEBI:61717"/>
    </ligand>
</feature>
<feature type="domain" description="Cytochrome c" evidence="9">
    <location>
        <begin position="17"/>
        <end position="108"/>
    </location>
</feature>
<dbReference type="KEGG" id="pais:PFX98_03755"/>
<feature type="binding site" description="covalent" evidence="6">
    <location>
        <position position="31"/>
    </location>
    <ligand>
        <name>heme c</name>
        <dbReference type="ChEBI" id="CHEBI:61717"/>
    </ligand>
</feature>
<keyword evidence="5 6" id="KW-0408">Iron</keyword>
<name>A0AA95SXC0_9BURK</name>
<keyword evidence="11" id="KW-1185">Reference proteome</keyword>
<reference evidence="10" key="1">
    <citation type="submission" date="2023-01" db="EMBL/GenBank/DDBJ databases">
        <title>Whole genome sequence of Paucibacter sp. S2-9 isolated from pond sediment.</title>
        <authorList>
            <person name="Jung J.Y."/>
        </authorList>
    </citation>
    <scope>NUCLEOTIDE SEQUENCE</scope>
    <source>
        <strain evidence="10">S2-9</strain>
    </source>
</reference>
<evidence type="ECO:0000313" key="10">
    <source>
        <dbReference type="EMBL" id="WIT12739.1"/>
    </source>
</evidence>
<dbReference type="InterPro" id="IPR009056">
    <property type="entry name" value="Cyt_c-like_dom"/>
</dbReference>
<keyword evidence="3 6" id="KW-0479">Metal-binding</keyword>
<feature type="region of interest" description="Disordered" evidence="7">
    <location>
        <begin position="72"/>
        <end position="92"/>
    </location>
</feature>
<evidence type="ECO:0000256" key="6">
    <source>
        <dbReference type="PIRSR" id="PIRSR602324-1"/>
    </source>
</evidence>
<dbReference type="GO" id="GO:0005506">
    <property type="term" value="F:iron ion binding"/>
    <property type="evidence" value="ECO:0007669"/>
    <property type="project" value="InterPro"/>
</dbReference>
<evidence type="ECO:0000256" key="1">
    <source>
        <dbReference type="ARBA" id="ARBA00022448"/>
    </source>
</evidence>
<dbReference type="InterPro" id="IPR002324">
    <property type="entry name" value="Cyt_c_ID"/>
</dbReference>
<keyword evidence="4" id="KW-0249">Electron transport</keyword>
<proteinExistence type="predicted"/>
<sequence>MKTSLRFAALMLLVLPGAVMANEKLVQDKQCMGCHALKEDGAAPSFQKIAKFWKGKGNAEVAMVATIRKGSAATGGPHWNKATMPDQSERPLVSEAEARQIAKWILKQ</sequence>
<organism evidence="10 11">
    <name type="scientific">Paucibacter sediminis</name>
    <dbReference type="NCBI Taxonomy" id="3019553"/>
    <lineage>
        <taxon>Bacteria</taxon>
        <taxon>Pseudomonadati</taxon>
        <taxon>Pseudomonadota</taxon>
        <taxon>Betaproteobacteria</taxon>
        <taxon>Burkholderiales</taxon>
        <taxon>Sphaerotilaceae</taxon>
        <taxon>Roseateles</taxon>
    </lineage>
</organism>
<comment type="PTM">
    <text evidence="6">Binds 1 heme c group covalently per subunit.</text>
</comment>
<evidence type="ECO:0000256" key="4">
    <source>
        <dbReference type="ARBA" id="ARBA00022982"/>
    </source>
</evidence>
<dbReference type="SUPFAM" id="SSF46626">
    <property type="entry name" value="Cytochrome c"/>
    <property type="match status" value="1"/>
</dbReference>
<evidence type="ECO:0000256" key="3">
    <source>
        <dbReference type="ARBA" id="ARBA00022723"/>
    </source>
</evidence>
<dbReference type="PROSITE" id="PS51007">
    <property type="entry name" value="CYTC"/>
    <property type="match status" value="1"/>
</dbReference>
<feature type="binding site" description="covalent" evidence="6">
    <location>
        <position position="35"/>
    </location>
    <ligand>
        <name>heme c</name>
        <dbReference type="ChEBI" id="CHEBI:61717"/>
    </ligand>
</feature>
<evidence type="ECO:0000259" key="9">
    <source>
        <dbReference type="PROSITE" id="PS51007"/>
    </source>
</evidence>
<gene>
    <name evidence="10" type="ORF">PFX98_03755</name>
</gene>
<keyword evidence="1" id="KW-0813">Transport</keyword>
<dbReference type="AlphaFoldDB" id="A0AA95SXC0"/>
<protein>
    <submittedName>
        <fullName evidence="10">C-type cytochrome</fullName>
    </submittedName>
</protein>
<dbReference type="GO" id="GO:0020037">
    <property type="term" value="F:heme binding"/>
    <property type="evidence" value="ECO:0007669"/>
    <property type="project" value="InterPro"/>
</dbReference>